<evidence type="ECO:0008006" key="3">
    <source>
        <dbReference type="Google" id="ProtNLM"/>
    </source>
</evidence>
<protein>
    <recommendedName>
        <fullName evidence="3">Transposase</fullName>
    </recommendedName>
</protein>
<reference evidence="2" key="1">
    <citation type="submission" date="2018-11" db="EMBL/GenBank/DDBJ databases">
        <title>Chitinophaga lutea sp.nov., isolate from arsenic contaminated soil.</title>
        <authorList>
            <person name="Zong Y."/>
        </authorList>
    </citation>
    <scope>NUCLEOTIDE SEQUENCE [LARGE SCALE GENOMIC DNA]</scope>
    <source>
        <strain evidence="2">YLT18</strain>
    </source>
</reference>
<accession>A0A3N4M4M5</accession>
<comment type="caution">
    <text evidence="1">The sequence shown here is derived from an EMBL/GenBank/DDBJ whole genome shotgun (WGS) entry which is preliminary data.</text>
</comment>
<dbReference type="EMBL" id="RMBX01000025">
    <property type="protein sequence ID" value="RPD37868.1"/>
    <property type="molecule type" value="Genomic_DNA"/>
</dbReference>
<evidence type="ECO:0000313" key="1">
    <source>
        <dbReference type="EMBL" id="RPD37868.1"/>
    </source>
</evidence>
<organism evidence="1 2">
    <name type="scientific">Chitinophaga barathri</name>
    <dbReference type="NCBI Taxonomy" id="1647451"/>
    <lineage>
        <taxon>Bacteria</taxon>
        <taxon>Pseudomonadati</taxon>
        <taxon>Bacteroidota</taxon>
        <taxon>Chitinophagia</taxon>
        <taxon>Chitinophagales</taxon>
        <taxon>Chitinophagaceae</taxon>
        <taxon>Chitinophaga</taxon>
    </lineage>
</organism>
<proteinExistence type="predicted"/>
<evidence type="ECO:0000313" key="2">
    <source>
        <dbReference type="Proteomes" id="UP000279089"/>
    </source>
</evidence>
<name>A0A3N4M4M5_9BACT</name>
<dbReference type="Proteomes" id="UP000279089">
    <property type="component" value="Unassembled WGS sequence"/>
</dbReference>
<sequence>MKKKRQGKPPIYEDAFKISVARRYLSSPLGFDLLGKELGLAGHTIQHFVKWYKARYPQGELAASPAAAVPDSPQA</sequence>
<dbReference type="AlphaFoldDB" id="A0A3N4M4M5"/>
<feature type="non-terminal residue" evidence="1">
    <location>
        <position position="75"/>
    </location>
</feature>
<gene>
    <name evidence="1" type="ORF">EG028_27880</name>
</gene>
<keyword evidence="2" id="KW-1185">Reference proteome</keyword>
<dbReference type="RefSeq" id="WP_221198116.1">
    <property type="nucleotide sequence ID" value="NZ_RMBX01000025.1"/>
</dbReference>